<protein>
    <submittedName>
        <fullName evidence="1">Uncharacterized protein</fullName>
    </submittedName>
</protein>
<evidence type="ECO:0000313" key="2">
    <source>
        <dbReference type="Proteomes" id="UP000284842"/>
    </source>
</evidence>
<evidence type="ECO:0000313" key="1">
    <source>
        <dbReference type="EMBL" id="PPR03130.1"/>
    </source>
</evidence>
<dbReference type="EMBL" id="NHTK01001099">
    <property type="protein sequence ID" value="PPR03130.1"/>
    <property type="molecule type" value="Genomic_DNA"/>
</dbReference>
<comment type="caution">
    <text evidence="1">The sequence shown here is derived from an EMBL/GenBank/DDBJ whole genome shotgun (WGS) entry which is preliminary data.</text>
</comment>
<dbReference type="InParanoid" id="A0A409YJF9"/>
<name>A0A409YJF9_9AGAR</name>
<reference evidence="1 2" key="1">
    <citation type="journal article" date="2018" name="Evol. Lett.">
        <title>Horizontal gene cluster transfer increased hallucinogenic mushroom diversity.</title>
        <authorList>
            <person name="Reynolds H.T."/>
            <person name="Vijayakumar V."/>
            <person name="Gluck-Thaler E."/>
            <person name="Korotkin H.B."/>
            <person name="Matheny P.B."/>
            <person name="Slot J.C."/>
        </authorList>
    </citation>
    <scope>NUCLEOTIDE SEQUENCE [LARGE SCALE GENOMIC DNA]</scope>
    <source>
        <strain evidence="1 2">2629</strain>
    </source>
</reference>
<proteinExistence type="predicted"/>
<sequence>MHRHLQTYEHRARLESVPSMHHLRRFSGMYYPATKAPTKTSVLARSIPNQRRIVYVEDHFPPTDDEYCYPQYSIAMVFARDAAGQLYTGKVKRPRFLVFYQHDLGLPNNKYVERKFDVKWPGPILVVALGRRTTDDPNQGVPRGLGDYDVVRWQDSYDQWTDEIVKGLVNATEMDEGGEMETPRNIFIHIPRSN</sequence>
<gene>
    <name evidence="1" type="ORF">CVT24_008483</name>
</gene>
<keyword evidence="2" id="KW-1185">Reference proteome</keyword>
<dbReference type="Proteomes" id="UP000284842">
    <property type="component" value="Unassembled WGS sequence"/>
</dbReference>
<dbReference type="AlphaFoldDB" id="A0A409YJF9"/>
<organism evidence="1 2">
    <name type="scientific">Panaeolus cyanescens</name>
    <dbReference type="NCBI Taxonomy" id="181874"/>
    <lineage>
        <taxon>Eukaryota</taxon>
        <taxon>Fungi</taxon>
        <taxon>Dikarya</taxon>
        <taxon>Basidiomycota</taxon>
        <taxon>Agaricomycotina</taxon>
        <taxon>Agaricomycetes</taxon>
        <taxon>Agaricomycetidae</taxon>
        <taxon>Agaricales</taxon>
        <taxon>Agaricineae</taxon>
        <taxon>Galeropsidaceae</taxon>
        <taxon>Panaeolus</taxon>
    </lineage>
</organism>
<accession>A0A409YJF9</accession>